<reference evidence="8 9" key="1">
    <citation type="submission" date="2021-01" db="EMBL/GenBank/DDBJ databases">
        <title>Genomic Encyclopedia of Type Strains, Phase IV (KMG-IV): sequencing the most valuable type-strain genomes for metagenomic binning, comparative biology and taxonomic classification.</title>
        <authorList>
            <person name="Goeker M."/>
        </authorList>
    </citation>
    <scope>NUCLEOTIDE SEQUENCE [LARGE SCALE GENOMIC DNA]</scope>
    <source>
        <strain evidence="8 9">DSM 25540</strain>
    </source>
</reference>
<accession>A0ABS2PAT3</accession>
<evidence type="ECO:0000256" key="4">
    <source>
        <dbReference type="ARBA" id="ARBA00022917"/>
    </source>
</evidence>
<keyword evidence="1 5" id="KW-0820">tRNA-binding</keyword>
<dbReference type="InterPro" id="IPR051608">
    <property type="entry name" value="RQC_Subunit_NEMF"/>
</dbReference>
<feature type="compositionally biased region" description="Basic residues" evidence="6">
    <location>
        <begin position="433"/>
        <end position="446"/>
    </location>
</feature>
<feature type="region of interest" description="Disordered" evidence="6">
    <location>
        <begin position="431"/>
        <end position="456"/>
    </location>
</feature>
<evidence type="ECO:0000256" key="1">
    <source>
        <dbReference type="ARBA" id="ARBA00022555"/>
    </source>
</evidence>
<keyword evidence="4 5" id="KW-0648">Protein biosynthesis</keyword>
<evidence type="ECO:0000313" key="9">
    <source>
        <dbReference type="Proteomes" id="UP000741863"/>
    </source>
</evidence>
<dbReference type="Pfam" id="PF05833">
    <property type="entry name" value="NFACT_N"/>
    <property type="match status" value="1"/>
</dbReference>
<dbReference type="EMBL" id="JAFBEC010000004">
    <property type="protein sequence ID" value="MBM7632527.1"/>
    <property type="molecule type" value="Genomic_DNA"/>
</dbReference>
<evidence type="ECO:0000313" key="8">
    <source>
        <dbReference type="EMBL" id="MBM7632527.1"/>
    </source>
</evidence>
<comment type="similarity">
    <text evidence="5">Belongs to the NEMF family.</text>
</comment>
<comment type="function">
    <text evidence="5">Key component of the ribosome quality control system (RQC), a ribosome-associated complex that mediates the extraction of incompletely synthesized nascent chains from stalled ribosomes and their subsequent degradation. RqcH recruits Ala-charged tRNA, and with RqcP directs the elongation of stalled nascent chains on 50S ribosomal subunits, leading to non-templated C-terminal alanine extensions (Ala tail). The Ala tail promotes nascent chain degradation. May add between 1 and at least 8 Ala residues. Binds to stalled 50S ribosomal subunits.</text>
</comment>
<dbReference type="RefSeq" id="WP_204696833.1">
    <property type="nucleotide sequence ID" value="NZ_JAFBEC010000004.1"/>
</dbReference>
<evidence type="ECO:0000256" key="6">
    <source>
        <dbReference type="SAM" id="MobiDB-lite"/>
    </source>
</evidence>
<feature type="domain" description="NFACT RNA-binding" evidence="7">
    <location>
        <begin position="451"/>
        <end position="539"/>
    </location>
</feature>
<comment type="subunit">
    <text evidence="5">Associates with stalled 50S ribosomal subunits. Binds to RqcP.</text>
</comment>
<dbReference type="PANTHER" id="PTHR15239:SF6">
    <property type="entry name" value="RIBOSOME QUALITY CONTROL COMPLEX SUBUNIT NEMF"/>
    <property type="match status" value="1"/>
</dbReference>
<dbReference type="Gene3D" id="2.30.310.10">
    <property type="entry name" value="ibrinogen binding protein from staphylococcus aureus domain"/>
    <property type="match status" value="1"/>
</dbReference>
<dbReference type="HAMAP" id="MF_00844_B">
    <property type="entry name" value="RqcH_B"/>
    <property type="match status" value="1"/>
</dbReference>
<evidence type="ECO:0000256" key="5">
    <source>
        <dbReference type="HAMAP-Rule" id="MF_00844"/>
    </source>
</evidence>
<dbReference type="Pfam" id="PF05670">
    <property type="entry name" value="NFACT-R_1"/>
    <property type="match status" value="1"/>
</dbReference>
<evidence type="ECO:0000256" key="3">
    <source>
        <dbReference type="ARBA" id="ARBA00022884"/>
    </source>
</evidence>
<keyword evidence="3 5" id="KW-0694">RNA-binding</keyword>
<dbReference type="InterPro" id="IPR043682">
    <property type="entry name" value="RqcH_bacterial"/>
</dbReference>
<dbReference type="Proteomes" id="UP000741863">
    <property type="component" value="Unassembled WGS sequence"/>
</dbReference>
<name>A0ABS2PAT3_9BACL</name>
<keyword evidence="2 5" id="KW-0699">rRNA-binding</keyword>
<dbReference type="Gene3D" id="3.40.970.40">
    <property type="entry name" value="fibrinogen binding protein from staphylococcus aureus domain like"/>
    <property type="match status" value="1"/>
</dbReference>
<sequence>MSYDGFVLRSVLNEWQEKLVGGRITKIKQPSATDIYMTIRNQRQNITVLLSIHPSFARMHESTSPAGDHQEPPMFCRMLRKHLEGGFIKRIEQTDLERVATFTIESTDEIGDREEKKLIAEIMGKHSNLVLVAANGTIIDAIKHISPAVNRHRTLLPGQTYTSPPQQEKQNPLSAMTDDVYRAIDWNSGKIDKQLVSRFSGMSPLLAKEIVERAGIGDRSTLAKSFLDMMETLKTHTIQPTIHQSPQNKEYFYLLPLSHIGGEMTTFTSTNEMIAQFYSGKAERDRVKQQAHDLERFLKTQRQKNERKKKKLQQTEQSSLKGLENQKLGELLTAHMHLMKLGDRDVEVVDYYDPEGQTLTIALNPEKSPADNAQHYFKLYNKAKSAQHAVKEQLKQTDEEILYFDNLIQQMDYISQHEVQDIRDELEEEGYLKQKHRGKKKNKPQKPKPERYESSEGIEIFVGKNNKQNEFLTMRFSNRNDTWLHTKDIPGSHVVIRSDNFQEETLHEAAQLAAYFSKARESGSVPVDYTLIRHVKKPSGAKPGFVTYDEQKTLFVTPEEHVVRKLKK</sequence>
<keyword evidence="9" id="KW-1185">Reference proteome</keyword>
<evidence type="ECO:0000256" key="2">
    <source>
        <dbReference type="ARBA" id="ARBA00022730"/>
    </source>
</evidence>
<gene>
    <name evidence="5" type="primary">rqcH</name>
    <name evidence="8" type="ORF">JOD17_001621</name>
</gene>
<comment type="caution">
    <text evidence="8">The sequence shown here is derived from an EMBL/GenBank/DDBJ whole genome shotgun (WGS) entry which is preliminary data.</text>
</comment>
<dbReference type="InterPro" id="IPR008532">
    <property type="entry name" value="NFACT_RNA-bd"/>
</dbReference>
<dbReference type="PANTHER" id="PTHR15239">
    <property type="entry name" value="NUCLEAR EXPORT MEDIATOR FACTOR NEMF"/>
    <property type="match status" value="1"/>
</dbReference>
<evidence type="ECO:0000259" key="7">
    <source>
        <dbReference type="Pfam" id="PF05670"/>
    </source>
</evidence>
<dbReference type="Gene3D" id="1.10.8.50">
    <property type="match status" value="1"/>
</dbReference>
<proteinExistence type="inferred from homology"/>
<protein>
    <recommendedName>
        <fullName evidence="5">Rqc2 homolog RqcH</fullName>
        <shortName evidence="5">RqcH</shortName>
    </recommendedName>
</protein>
<organism evidence="8 9">
    <name type="scientific">Geomicrobium sediminis</name>
    <dbReference type="NCBI Taxonomy" id="1347788"/>
    <lineage>
        <taxon>Bacteria</taxon>
        <taxon>Bacillati</taxon>
        <taxon>Bacillota</taxon>
        <taxon>Bacilli</taxon>
        <taxon>Bacillales</taxon>
        <taxon>Geomicrobium</taxon>
    </lineage>
</organism>